<organism evidence="4">
    <name type="scientific">hydrothermal vent metagenome</name>
    <dbReference type="NCBI Taxonomy" id="652676"/>
    <lineage>
        <taxon>unclassified sequences</taxon>
        <taxon>metagenomes</taxon>
        <taxon>ecological metagenomes</taxon>
    </lineage>
</organism>
<dbReference type="NCBIfam" id="TIGR01024">
    <property type="entry name" value="rplS_bact"/>
    <property type="match status" value="1"/>
</dbReference>
<gene>
    <name evidence="4" type="ORF">MNBD_NITROSPIRAE01-2330</name>
</gene>
<keyword evidence="3" id="KW-0687">Ribonucleoprotein</keyword>
<dbReference type="AlphaFoldDB" id="A0A3B1DHJ5"/>
<dbReference type="FunFam" id="2.30.30.790:FF:000001">
    <property type="entry name" value="50S ribosomal protein L19"/>
    <property type="match status" value="1"/>
</dbReference>
<evidence type="ECO:0000256" key="3">
    <source>
        <dbReference type="ARBA" id="ARBA00023274"/>
    </source>
</evidence>
<dbReference type="PANTHER" id="PTHR15680">
    <property type="entry name" value="RIBOSOMAL PROTEIN L19"/>
    <property type="match status" value="1"/>
</dbReference>
<dbReference type="Gene3D" id="2.30.30.790">
    <property type="match status" value="1"/>
</dbReference>
<evidence type="ECO:0000256" key="1">
    <source>
        <dbReference type="ARBA" id="ARBA00005781"/>
    </source>
</evidence>
<dbReference type="HAMAP" id="MF_00402">
    <property type="entry name" value="Ribosomal_bL19"/>
    <property type="match status" value="1"/>
</dbReference>
<dbReference type="GO" id="GO:0006412">
    <property type="term" value="P:translation"/>
    <property type="evidence" value="ECO:0007669"/>
    <property type="project" value="InterPro"/>
</dbReference>
<dbReference type="Pfam" id="PF01245">
    <property type="entry name" value="Ribosomal_L19"/>
    <property type="match status" value="1"/>
</dbReference>
<dbReference type="EMBL" id="UOGF01000035">
    <property type="protein sequence ID" value="VAX28137.1"/>
    <property type="molecule type" value="Genomic_DNA"/>
</dbReference>
<keyword evidence="2 4" id="KW-0689">Ribosomal protein</keyword>
<reference evidence="4" key="1">
    <citation type="submission" date="2018-06" db="EMBL/GenBank/DDBJ databases">
        <authorList>
            <person name="Zhirakovskaya E."/>
        </authorList>
    </citation>
    <scope>NUCLEOTIDE SEQUENCE</scope>
</reference>
<proteinExistence type="inferred from homology"/>
<dbReference type="InterPro" id="IPR008991">
    <property type="entry name" value="Translation_prot_SH3-like_sf"/>
</dbReference>
<dbReference type="PIRSF" id="PIRSF002191">
    <property type="entry name" value="Ribosomal_L19"/>
    <property type="match status" value="1"/>
</dbReference>
<dbReference type="PANTHER" id="PTHR15680:SF9">
    <property type="entry name" value="LARGE RIBOSOMAL SUBUNIT PROTEIN BL19M"/>
    <property type="match status" value="1"/>
</dbReference>
<dbReference type="GO" id="GO:0003735">
    <property type="term" value="F:structural constituent of ribosome"/>
    <property type="evidence" value="ECO:0007669"/>
    <property type="project" value="InterPro"/>
</dbReference>
<protein>
    <submittedName>
        <fullName evidence="4">LSU ribosomal protein L19p</fullName>
    </submittedName>
</protein>
<dbReference type="SUPFAM" id="SSF50104">
    <property type="entry name" value="Translation proteins SH3-like domain"/>
    <property type="match status" value="1"/>
</dbReference>
<sequence length="135" mass="15537">MNRLERLEVGLEKKDAPEMKIGDTVRVHVRIKEGDKERIQVYEGIVIRKKGTRNRKTFTVRKTSFGIGVERIFPFHSPFIHKVETLREGKVRRAKLYYLRARTGRAARIAEKERARPVKKKAVVAAPASSTEPEA</sequence>
<dbReference type="PRINTS" id="PR00061">
    <property type="entry name" value="RIBOSOMALL19"/>
</dbReference>
<accession>A0A3B1DHJ5</accession>
<evidence type="ECO:0000313" key="4">
    <source>
        <dbReference type="EMBL" id="VAX28137.1"/>
    </source>
</evidence>
<evidence type="ECO:0000256" key="2">
    <source>
        <dbReference type="ARBA" id="ARBA00022980"/>
    </source>
</evidence>
<dbReference type="GO" id="GO:0022625">
    <property type="term" value="C:cytosolic large ribosomal subunit"/>
    <property type="evidence" value="ECO:0007669"/>
    <property type="project" value="TreeGrafter"/>
</dbReference>
<comment type="similarity">
    <text evidence="1">Belongs to the bacterial ribosomal protein bL19 family.</text>
</comment>
<name>A0A3B1DHJ5_9ZZZZ</name>
<dbReference type="InterPro" id="IPR001857">
    <property type="entry name" value="Ribosomal_bL19"/>
</dbReference>
<dbReference type="InterPro" id="IPR038657">
    <property type="entry name" value="Ribosomal_bL19_sf"/>
</dbReference>